<protein>
    <submittedName>
        <fullName evidence="2">Uncharacterized protein</fullName>
    </submittedName>
</protein>
<accession>A1VRY0</accession>
<dbReference type="Proteomes" id="UP000000644">
    <property type="component" value="Chromosome"/>
</dbReference>
<reference evidence="3" key="1">
    <citation type="journal article" date="2009" name="Environ. Microbiol.">
        <title>The genome of Polaromonas naphthalenivorans strain CJ2, isolated from coal tar-contaminated sediment, reveals physiological and metabolic versatility and evolution through extensive horizontal gene transfer.</title>
        <authorList>
            <person name="Yagi J.M."/>
            <person name="Sims D."/>
            <person name="Brettin T."/>
            <person name="Bruce D."/>
            <person name="Madsen E.L."/>
        </authorList>
    </citation>
    <scope>NUCLEOTIDE SEQUENCE [LARGE SCALE GENOMIC DNA]</scope>
    <source>
        <strain evidence="3">CJ2</strain>
    </source>
</reference>
<evidence type="ECO:0000313" key="3">
    <source>
        <dbReference type="Proteomes" id="UP000000644"/>
    </source>
</evidence>
<evidence type="ECO:0000256" key="1">
    <source>
        <dbReference type="SAM" id="Phobius"/>
    </source>
</evidence>
<keyword evidence="3" id="KW-1185">Reference proteome</keyword>
<proteinExistence type="predicted"/>
<evidence type="ECO:0000313" key="2">
    <source>
        <dbReference type="EMBL" id="ABM38408.1"/>
    </source>
</evidence>
<feature type="transmembrane region" description="Helical" evidence="1">
    <location>
        <begin position="173"/>
        <end position="194"/>
    </location>
</feature>
<keyword evidence="1" id="KW-0812">Transmembrane</keyword>
<feature type="transmembrane region" description="Helical" evidence="1">
    <location>
        <begin position="12"/>
        <end position="32"/>
    </location>
</feature>
<name>A1VRY0_POLNA</name>
<keyword evidence="1" id="KW-1133">Transmembrane helix</keyword>
<gene>
    <name evidence="2" type="ordered locus">Pnap_3109</name>
</gene>
<organism evidence="2 3">
    <name type="scientific">Polaromonas naphthalenivorans (strain CJ2)</name>
    <dbReference type="NCBI Taxonomy" id="365044"/>
    <lineage>
        <taxon>Bacteria</taxon>
        <taxon>Pseudomonadati</taxon>
        <taxon>Pseudomonadota</taxon>
        <taxon>Betaproteobacteria</taxon>
        <taxon>Burkholderiales</taxon>
        <taxon>Comamonadaceae</taxon>
        <taxon>Polaromonas</taxon>
    </lineage>
</organism>
<sequence length="200" mass="21998">MTDPLPSNALVAIATVVAAVIAGLISVVALTLTKEQKTSEFRQAWIDGLRSDLADYLAAARAMARVIEEAAAFGDKYAALPFTIPPDQVGEIRRNVAVSLYRIKLRLNPDEKEHQELLRLLGSVSETQKQAVSAPLERTAAMLQAVETAADYSRPILKAEWRRVKAGEPQFRLVRNWLVPVVFALCAFFAWLIVSVKIAA</sequence>
<dbReference type="eggNOG" id="ENOG50338NT">
    <property type="taxonomic scope" value="Bacteria"/>
</dbReference>
<dbReference type="AlphaFoldDB" id="A1VRY0"/>
<dbReference type="KEGG" id="pna:Pnap_3109"/>
<dbReference type="HOGENOM" id="CLU_099738_0_0_4"/>
<keyword evidence="1" id="KW-0472">Membrane</keyword>
<dbReference type="EMBL" id="CP000529">
    <property type="protein sequence ID" value="ABM38408.1"/>
    <property type="molecule type" value="Genomic_DNA"/>
</dbReference>